<proteinExistence type="predicted"/>
<dbReference type="EMBL" id="ML996577">
    <property type="protein sequence ID" value="KAF2755747.1"/>
    <property type="molecule type" value="Genomic_DNA"/>
</dbReference>
<dbReference type="Proteomes" id="UP000799437">
    <property type="component" value="Unassembled WGS sequence"/>
</dbReference>
<feature type="compositionally biased region" description="Polar residues" evidence="1">
    <location>
        <begin position="272"/>
        <end position="310"/>
    </location>
</feature>
<feature type="compositionally biased region" description="Basic and acidic residues" evidence="1">
    <location>
        <begin position="220"/>
        <end position="271"/>
    </location>
</feature>
<name>A0A6A6W2C8_9PEZI</name>
<keyword evidence="4" id="KW-1185">Reference proteome</keyword>
<sequence>MKKHLFLLALSFQLRLSTQYQTKEEYDQDTAGLKKIGMCRNWHKANKHTFVEECQPTCGDAKEHSVLCFDISSDGSTKDWHTSYDGEKYTLGHCKCDVAIAEKIVGQYVLWLPVVAEIGCFIFLKTLSWIGELVVNAAIDAIPGGAAVNGALKMVIQAAKTFASNGLPADPFKAWILDTCDVDPNEKWVKDIGGIFDALSGSVVPGIEGVPCKKCPGGKNDNHDIDKDKDKDRGKPTGGPKDPKPTHNDHGQTSRKDEQHKPTPTSDEHKSVAQTSKGSPQSTARSSNPPKSSAVSTAQTPKSSLQSTARSSDPPKSSAASDKIPSDQARTKTDTPASMTATPTSASACALGKRDGQNVRDQNVRYFEDGRNTFFDGCTLHVTTTTKKDWGALTTPAVTCSARWSQACYHYRSVMSVQGALGKTDYVRWTCGATASSFDGRATRLYSTSSLVVKKNENGGVPFFSVPDKLNQHHFGWIDRWVEAGYTTTNYVGGCDRDEWPPRNFWPESKKAKEGQFIRLLPAGENRGAGSMWNGFCKMNSDWKHWLRKDHLSNEKDNDRIRTTNSMVVENIKDGRTSKYLTLNPRRCKV</sequence>
<evidence type="ECO:0008006" key="5">
    <source>
        <dbReference type="Google" id="ProtNLM"/>
    </source>
</evidence>
<feature type="chain" id="PRO_5025364228" description="Cyanovirin-N domain-containing protein" evidence="2">
    <location>
        <begin position="20"/>
        <end position="590"/>
    </location>
</feature>
<accession>A0A6A6W2C8</accession>
<dbReference type="RefSeq" id="XP_033598198.1">
    <property type="nucleotide sequence ID" value="XM_033739019.1"/>
</dbReference>
<dbReference type="GeneID" id="54480073"/>
<dbReference type="OrthoDB" id="73875at2759"/>
<evidence type="ECO:0000256" key="2">
    <source>
        <dbReference type="SAM" id="SignalP"/>
    </source>
</evidence>
<feature type="compositionally biased region" description="Low complexity" evidence="1">
    <location>
        <begin position="334"/>
        <end position="350"/>
    </location>
</feature>
<protein>
    <recommendedName>
        <fullName evidence="5">Cyanovirin-N domain-containing protein</fullName>
    </recommendedName>
</protein>
<organism evidence="3 4">
    <name type="scientific">Pseudovirgaria hyperparasitica</name>
    <dbReference type="NCBI Taxonomy" id="470096"/>
    <lineage>
        <taxon>Eukaryota</taxon>
        <taxon>Fungi</taxon>
        <taxon>Dikarya</taxon>
        <taxon>Ascomycota</taxon>
        <taxon>Pezizomycotina</taxon>
        <taxon>Dothideomycetes</taxon>
        <taxon>Dothideomycetes incertae sedis</taxon>
        <taxon>Acrospermales</taxon>
        <taxon>Acrospermaceae</taxon>
        <taxon>Pseudovirgaria</taxon>
    </lineage>
</organism>
<evidence type="ECO:0000313" key="3">
    <source>
        <dbReference type="EMBL" id="KAF2755747.1"/>
    </source>
</evidence>
<dbReference type="AlphaFoldDB" id="A0A6A6W2C8"/>
<gene>
    <name evidence="3" type="ORF">EJ05DRAFT_114208</name>
</gene>
<evidence type="ECO:0000313" key="4">
    <source>
        <dbReference type="Proteomes" id="UP000799437"/>
    </source>
</evidence>
<feature type="region of interest" description="Disordered" evidence="1">
    <location>
        <begin position="210"/>
        <end position="354"/>
    </location>
</feature>
<feature type="compositionally biased region" description="Low complexity" evidence="1">
    <location>
        <begin position="311"/>
        <end position="323"/>
    </location>
</feature>
<keyword evidence="2" id="KW-0732">Signal</keyword>
<reference evidence="3" key="1">
    <citation type="journal article" date="2020" name="Stud. Mycol.">
        <title>101 Dothideomycetes genomes: a test case for predicting lifestyles and emergence of pathogens.</title>
        <authorList>
            <person name="Haridas S."/>
            <person name="Albert R."/>
            <person name="Binder M."/>
            <person name="Bloem J."/>
            <person name="Labutti K."/>
            <person name="Salamov A."/>
            <person name="Andreopoulos B."/>
            <person name="Baker S."/>
            <person name="Barry K."/>
            <person name="Bills G."/>
            <person name="Bluhm B."/>
            <person name="Cannon C."/>
            <person name="Castanera R."/>
            <person name="Culley D."/>
            <person name="Daum C."/>
            <person name="Ezra D."/>
            <person name="Gonzalez J."/>
            <person name="Henrissat B."/>
            <person name="Kuo A."/>
            <person name="Liang C."/>
            <person name="Lipzen A."/>
            <person name="Lutzoni F."/>
            <person name="Magnuson J."/>
            <person name="Mondo S."/>
            <person name="Nolan M."/>
            <person name="Ohm R."/>
            <person name="Pangilinan J."/>
            <person name="Park H.-J."/>
            <person name="Ramirez L."/>
            <person name="Alfaro M."/>
            <person name="Sun H."/>
            <person name="Tritt A."/>
            <person name="Yoshinaga Y."/>
            <person name="Zwiers L.-H."/>
            <person name="Turgeon B."/>
            <person name="Goodwin S."/>
            <person name="Spatafora J."/>
            <person name="Crous P."/>
            <person name="Grigoriev I."/>
        </authorList>
    </citation>
    <scope>NUCLEOTIDE SEQUENCE</scope>
    <source>
        <strain evidence="3">CBS 121739</strain>
    </source>
</reference>
<feature type="signal peptide" evidence="2">
    <location>
        <begin position="1"/>
        <end position="19"/>
    </location>
</feature>
<evidence type="ECO:0000256" key="1">
    <source>
        <dbReference type="SAM" id="MobiDB-lite"/>
    </source>
</evidence>